<dbReference type="PANTHER" id="PTHR10131:SF94">
    <property type="entry name" value="TNF RECEPTOR-ASSOCIATED FACTOR 4"/>
    <property type="match status" value="1"/>
</dbReference>
<feature type="region of interest" description="Disordered" evidence="5">
    <location>
        <begin position="438"/>
        <end position="479"/>
    </location>
</feature>
<evidence type="ECO:0008006" key="10">
    <source>
        <dbReference type="Google" id="ProtNLM"/>
    </source>
</evidence>
<keyword evidence="2 4" id="KW-0863">Zinc-finger</keyword>
<evidence type="ECO:0000256" key="1">
    <source>
        <dbReference type="ARBA" id="ARBA00022723"/>
    </source>
</evidence>
<dbReference type="SMART" id="SM00184">
    <property type="entry name" value="RING"/>
    <property type="match status" value="1"/>
</dbReference>
<accession>A0A4Q4TQJ2</accession>
<feature type="domain" description="TRAF-type" evidence="7">
    <location>
        <begin position="114"/>
        <end position="161"/>
    </location>
</feature>
<reference evidence="8 9" key="1">
    <citation type="submission" date="2018-06" db="EMBL/GenBank/DDBJ databases">
        <title>Complete Genomes of Monosporascus.</title>
        <authorList>
            <person name="Robinson A.J."/>
            <person name="Natvig D.O."/>
        </authorList>
    </citation>
    <scope>NUCLEOTIDE SEQUENCE [LARGE SCALE GENOMIC DNA]</scope>
    <source>
        <strain evidence="8 9">CBS 110550</strain>
    </source>
</reference>
<feature type="compositionally biased region" description="Polar residues" evidence="5">
    <location>
        <begin position="396"/>
        <end position="412"/>
    </location>
</feature>
<evidence type="ECO:0000259" key="6">
    <source>
        <dbReference type="PROSITE" id="PS50089"/>
    </source>
</evidence>
<dbReference type="Pfam" id="PF13923">
    <property type="entry name" value="zf-C3HC4_2"/>
    <property type="match status" value="1"/>
</dbReference>
<feature type="zinc finger region" description="TRAF-type" evidence="4">
    <location>
        <begin position="114"/>
        <end position="161"/>
    </location>
</feature>
<keyword evidence="9" id="KW-1185">Reference proteome</keyword>
<evidence type="ECO:0000256" key="5">
    <source>
        <dbReference type="SAM" id="MobiDB-lite"/>
    </source>
</evidence>
<dbReference type="PROSITE" id="PS50089">
    <property type="entry name" value="ZF_RING_2"/>
    <property type="match status" value="1"/>
</dbReference>
<dbReference type="GO" id="GO:0008270">
    <property type="term" value="F:zinc ion binding"/>
    <property type="evidence" value="ECO:0007669"/>
    <property type="project" value="UniProtKB-KW"/>
</dbReference>
<dbReference type="InterPro" id="IPR001841">
    <property type="entry name" value="Znf_RING"/>
</dbReference>
<evidence type="ECO:0000256" key="3">
    <source>
        <dbReference type="ARBA" id="ARBA00022833"/>
    </source>
</evidence>
<dbReference type="PROSITE" id="PS50145">
    <property type="entry name" value="ZF_TRAF"/>
    <property type="match status" value="2"/>
</dbReference>
<feature type="domain" description="TRAF-type" evidence="7">
    <location>
        <begin position="187"/>
        <end position="242"/>
    </location>
</feature>
<dbReference type="OrthoDB" id="1630758at2759"/>
<keyword evidence="3 4" id="KW-0862">Zinc</keyword>
<dbReference type="Gene3D" id="3.30.40.10">
    <property type="entry name" value="Zinc/RING finger domain, C3HC4 (zinc finger)"/>
    <property type="match status" value="2"/>
</dbReference>
<sequence length="503" mass="56587">MPPPNTPEEEGVVATTTTLALRPFVRAEAQPPAIDLRTLEYEDAVDENLICPICRTALISPVITNCDHVFCQKCLVQAHALNPVCPVDRLPLKLASETRSAPKIVHNQLDNLTVRCPNRLQGCNLVVARSLVENHVARYCEKTLVPCPHPACDKTVARKDIDKGCLHYEVKCRYCDQVKQKVDLEDHQDKACPNRKKKCELCNAEFVRHKQDEHKKACPEEEIPCGFAALGCTLQMSRKRLEEHTRKCDYRVVGPLGEQLAELRARVEVLNERDRLKDRRIKFLENRESPLSSASASGTPSDINLVGFPVNAETAPYESRDQYFLSLFETVESKVERLSSAISEVEGRHSMLLFNETMQIKDQLTEIRSTLGVMGMHVRWLMNFRLQERGRVGAVTSWSPWGSPDTQNSNAESDSEGALIPRAPNRPERRRLFASYMRGGGADAADAEKEETDTVENSVPDPDPDPKRRRDDRWGTSNEILDFEKGRGLRNHLGVTAESAAVD</sequence>
<evidence type="ECO:0000256" key="4">
    <source>
        <dbReference type="PROSITE-ProRule" id="PRU00207"/>
    </source>
</evidence>
<dbReference type="PROSITE" id="PS00518">
    <property type="entry name" value="ZF_RING_1"/>
    <property type="match status" value="1"/>
</dbReference>
<evidence type="ECO:0000313" key="9">
    <source>
        <dbReference type="Proteomes" id="UP000293360"/>
    </source>
</evidence>
<proteinExistence type="predicted"/>
<organism evidence="8 9">
    <name type="scientific">Monosporascus ibericus</name>
    <dbReference type="NCBI Taxonomy" id="155417"/>
    <lineage>
        <taxon>Eukaryota</taxon>
        <taxon>Fungi</taxon>
        <taxon>Dikarya</taxon>
        <taxon>Ascomycota</taxon>
        <taxon>Pezizomycotina</taxon>
        <taxon>Sordariomycetes</taxon>
        <taxon>Xylariomycetidae</taxon>
        <taxon>Xylariales</taxon>
        <taxon>Xylariales incertae sedis</taxon>
        <taxon>Monosporascus</taxon>
    </lineage>
</organism>
<feature type="zinc finger region" description="TRAF-type" evidence="4">
    <location>
        <begin position="187"/>
        <end position="242"/>
    </location>
</feature>
<evidence type="ECO:0000259" key="7">
    <source>
        <dbReference type="PROSITE" id="PS50145"/>
    </source>
</evidence>
<dbReference type="InterPro" id="IPR001293">
    <property type="entry name" value="Znf_TRAF"/>
</dbReference>
<dbReference type="STRING" id="155417.A0A4Q4TQJ2"/>
<feature type="domain" description="RING-type" evidence="6">
    <location>
        <begin position="51"/>
        <end position="89"/>
    </location>
</feature>
<dbReference type="InterPro" id="IPR013083">
    <property type="entry name" value="Znf_RING/FYVE/PHD"/>
</dbReference>
<dbReference type="AlphaFoldDB" id="A0A4Q4TQJ2"/>
<dbReference type="SUPFAM" id="SSF57850">
    <property type="entry name" value="RING/U-box"/>
    <property type="match status" value="1"/>
</dbReference>
<dbReference type="InterPro" id="IPR017907">
    <property type="entry name" value="Znf_RING_CS"/>
</dbReference>
<feature type="region of interest" description="Disordered" evidence="5">
    <location>
        <begin position="396"/>
        <end position="426"/>
    </location>
</feature>
<dbReference type="Pfam" id="PF15965">
    <property type="entry name" value="zf-TRAF_2"/>
    <property type="match status" value="1"/>
</dbReference>
<feature type="region of interest" description="Disordered" evidence="5">
    <location>
        <begin position="484"/>
        <end position="503"/>
    </location>
</feature>
<feature type="compositionally biased region" description="Basic and acidic residues" evidence="5">
    <location>
        <begin position="464"/>
        <end position="474"/>
    </location>
</feature>
<evidence type="ECO:0000313" key="8">
    <source>
        <dbReference type="EMBL" id="RYP07870.1"/>
    </source>
</evidence>
<gene>
    <name evidence="8" type="ORF">DL764_002236</name>
</gene>
<dbReference type="Pfam" id="PF02176">
    <property type="entry name" value="zf-TRAF"/>
    <property type="match status" value="1"/>
</dbReference>
<comment type="caution">
    <text evidence="8">The sequence shown here is derived from an EMBL/GenBank/DDBJ whole genome shotgun (WGS) entry which is preliminary data.</text>
</comment>
<name>A0A4Q4TQJ2_9PEZI</name>
<keyword evidence="1 4" id="KW-0479">Metal-binding</keyword>
<dbReference type="EMBL" id="QJNU01000079">
    <property type="protein sequence ID" value="RYP07870.1"/>
    <property type="molecule type" value="Genomic_DNA"/>
</dbReference>
<protein>
    <recommendedName>
        <fullName evidence="10">RING-type domain-containing protein</fullName>
    </recommendedName>
</protein>
<dbReference type="Proteomes" id="UP000293360">
    <property type="component" value="Unassembled WGS sequence"/>
</dbReference>
<evidence type="ECO:0000256" key="2">
    <source>
        <dbReference type="ARBA" id="ARBA00022771"/>
    </source>
</evidence>
<dbReference type="PANTHER" id="PTHR10131">
    <property type="entry name" value="TNF RECEPTOR ASSOCIATED FACTOR"/>
    <property type="match status" value="1"/>
</dbReference>
<dbReference type="SUPFAM" id="SSF49599">
    <property type="entry name" value="TRAF domain-like"/>
    <property type="match status" value="2"/>
</dbReference>